<evidence type="ECO:0000313" key="1">
    <source>
        <dbReference type="EMBL" id="GAL82527.1"/>
    </source>
</evidence>
<sequence>MKHFTYKVFLIFAIFVVYQPLFSQDRTIIMGTATVRTNCSDGQINGEDGGCLYEVKFYNQNSLTLDQAKAKAAEFGWSLATAEELTNAYHKLKLNQFAYGILADGKMAVPIQTDMGSFKKGTNIGVTGGNQGFFYTIKPGTPIIAAPIPPPVSESNKINLSGDAGEPVAINRSPGGYYSQEFFKINGIPYEGSDVQKYNQLQEKYKNGIGNVMQDKWNDPSYQVVLNSALEAYIDEKFPNRYKNSTSHLTTFIKNLITNKDENCADCQIARYEFVGFFVPEYLKMLRTGSNPILQKQFTEYVSYNLAKANRKTLESWKYYSRRSSAQLNDAPYIPGIHLNNKARLDLMY</sequence>
<proteinExistence type="predicted"/>
<name>A0A090X772_9FLAO</name>
<dbReference type="Gene3D" id="3.10.100.10">
    <property type="entry name" value="Mannose-Binding Protein A, subunit A"/>
    <property type="match status" value="1"/>
</dbReference>
<reference evidence="1 2" key="1">
    <citation type="journal article" date="2014" name="Genome Announc.">
        <title>Draft Genome Sequences of Marine Flavobacterium Algibacter lectus Strains SS8 and NR4.</title>
        <authorList>
            <person name="Takatani N."/>
            <person name="Nakanishi M."/>
            <person name="Meirelles P."/>
            <person name="Mino S."/>
            <person name="Suda W."/>
            <person name="Oshima K."/>
            <person name="Hattori M."/>
            <person name="Ohkuma M."/>
            <person name="Hosokawa M."/>
            <person name="Miyashita K."/>
            <person name="Thompson F.L."/>
            <person name="Niwa A."/>
            <person name="Sawabe T."/>
            <person name="Sawabe T."/>
        </authorList>
    </citation>
    <scope>NUCLEOTIDE SEQUENCE [LARGE SCALE GENOMIC DNA]</scope>
    <source>
        <strain evidence="2">JCM19274</strain>
    </source>
</reference>
<gene>
    <name evidence="1" type="ORF">JCM19274_205</name>
</gene>
<protein>
    <submittedName>
        <fullName evidence="1">Uncharacterized protein</fullName>
    </submittedName>
</protein>
<dbReference type="EMBL" id="BBNU01000032">
    <property type="protein sequence ID" value="GAL82527.1"/>
    <property type="molecule type" value="Genomic_DNA"/>
</dbReference>
<evidence type="ECO:0000313" key="2">
    <source>
        <dbReference type="Proteomes" id="UP000029643"/>
    </source>
</evidence>
<dbReference type="InterPro" id="IPR016186">
    <property type="entry name" value="C-type_lectin-like/link_sf"/>
</dbReference>
<dbReference type="AlphaFoldDB" id="A0A090X772"/>
<comment type="caution">
    <text evidence="1">The sequence shown here is derived from an EMBL/GenBank/DDBJ whole genome shotgun (WGS) entry which is preliminary data.</text>
</comment>
<dbReference type="RefSeq" id="WP_081958816.1">
    <property type="nucleotide sequence ID" value="NZ_BBNU01000032.1"/>
</dbReference>
<organism evidence="1 2">
    <name type="scientific">Algibacter lectus</name>
    <dbReference type="NCBI Taxonomy" id="221126"/>
    <lineage>
        <taxon>Bacteria</taxon>
        <taxon>Pseudomonadati</taxon>
        <taxon>Bacteroidota</taxon>
        <taxon>Flavobacteriia</taxon>
        <taxon>Flavobacteriales</taxon>
        <taxon>Flavobacteriaceae</taxon>
        <taxon>Algibacter</taxon>
    </lineage>
</organism>
<dbReference type="Proteomes" id="UP000029643">
    <property type="component" value="Unassembled WGS sequence"/>
</dbReference>
<accession>A0A090X772</accession>